<name>A0AAN6XNI8_9PEZI</name>
<evidence type="ECO:0000313" key="3">
    <source>
        <dbReference type="Proteomes" id="UP001303160"/>
    </source>
</evidence>
<reference evidence="2" key="1">
    <citation type="journal article" date="2023" name="Mol. Phylogenet. Evol.">
        <title>Genome-scale phylogeny and comparative genomics of the fungal order Sordariales.</title>
        <authorList>
            <person name="Hensen N."/>
            <person name="Bonometti L."/>
            <person name="Westerberg I."/>
            <person name="Brannstrom I.O."/>
            <person name="Guillou S."/>
            <person name="Cros-Aarteil S."/>
            <person name="Calhoun S."/>
            <person name="Haridas S."/>
            <person name="Kuo A."/>
            <person name="Mondo S."/>
            <person name="Pangilinan J."/>
            <person name="Riley R."/>
            <person name="LaButti K."/>
            <person name="Andreopoulos B."/>
            <person name="Lipzen A."/>
            <person name="Chen C."/>
            <person name="Yan M."/>
            <person name="Daum C."/>
            <person name="Ng V."/>
            <person name="Clum A."/>
            <person name="Steindorff A."/>
            <person name="Ohm R.A."/>
            <person name="Martin F."/>
            <person name="Silar P."/>
            <person name="Natvig D.O."/>
            <person name="Lalanne C."/>
            <person name="Gautier V."/>
            <person name="Ament-Velasquez S.L."/>
            <person name="Kruys A."/>
            <person name="Hutchinson M.I."/>
            <person name="Powell A.J."/>
            <person name="Barry K."/>
            <person name="Miller A.N."/>
            <person name="Grigoriev I.V."/>
            <person name="Debuchy R."/>
            <person name="Gladieux P."/>
            <person name="Hiltunen Thoren M."/>
            <person name="Johannesson H."/>
        </authorList>
    </citation>
    <scope>NUCLEOTIDE SEQUENCE</scope>
    <source>
        <strain evidence="2">CBS 315.58</strain>
    </source>
</reference>
<evidence type="ECO:0000256" key="1">
    <source>
        <dbReference type="SAM" id="MobiDB-lite"/>
    </source>
</evidence>
<reference evidence="2" key="2">
    <citation type="submission" date="2023-05" db="EMBL/GenBank/DDBJ databases">
        <authorList>
            <consortium name="Lawrence Berkeley National Laboratory"/>
            <person name="Steindorff A."/>
            <person name="Hensen N."/>
            <person name="Bonometti L."/>
            <person name="Westerberg I."/>
            <person name="Brannstrom I.O."/>
            <person name="Guillou S."/>
            <person name="Cros-Aarteil S."/>
            <person name="Calhoun S."/>
            <person name="Haridas S."/>
            <person name="Kuo A."/>
            <person name="Mondo S."/>
            <person name="Pangilinan J."/>
            <person name="Riley R."/>
            <person name="Labutti K."/>
            <person name="Andreopoulos B."/>
            <person name="Lipzen A."/>
            <person name="Chen C."/>
            <person name="Yanf M."/>
            <person name="Daum C."/>
            <person name="Ng V."/>
            <person name="Clum A."/>
            <person name="Ohm R."/>
            <person name="Martin F."/>
            <person name="Silar P."/>
            <person name="Natvig D."/>
            <person name="Lalanne C."/>
            <person name="Gautier V."/>
            <person name="Ament-Velasquez S.L."/>
            <person name="Kruys A."/>
            <person name="Hutchinson M.I."/>
            <person name="Powell A.J."/>
            <person name="Barry K."/>
            <person name="Miller A.N."/>
            <person name="Grigoriev I.V."/>
            <person name="Debuchy R."/>
            <person name="Gladieux P."/>
            <person name="Thoren M.H."/>
            <person name="Johannesson H."/>
        </authorList>
    </citation>
    <scope>NUCLEOTIDE SEQUENCE</scope>
    <source>
        <strain evidence="2">CBS 315.58</strain>
    </source>
</reference>
<proteinExistence type="predicted"/>
<keyword evidence="3" id="KW-1185">Reference proteome</keyword>
<evidence type="ECO:0000313" key="2">
    <source>
        <dbReference type="EMBL" id="KAK4201012.1"/>
    </source>
</evidence>
<gene>
    <name evidence="2" type="ORF">QBC40DRAFT_278978</name>
</gene>
<organism evidence="2 3">
    <name type="scientific">Triangularia verruculosa</name>
    <dbReference type="NCBI Taxonomy" id="2587418"/>
    <lineage>
        <taxon>Eukaryota</taxon>
        <taxon>Fungi</taxon>
        <taxon>Dikarya</taxon>
        <taxon>Ascomycota</taxon>
        <taxon>Pezizomycotina</taxon>
        <taxon>Sordariomycetes</taxon>
        <taxon>Sordariomycetidae</taxon>
        <taxon>Sordariales</taxon>
        <taxon>Podosporaceae</taxon>
        <taxon>Triangularia</taxon>
    </lineage>
</organism>
<feature type="region of interest" description="Disordered" evidence="1">
    <location>
        <begin position="1"/>
        <end position="46"/>
    </location>
</feature>
<dbReference type="Proteomes" id="UP001303160">
    <property type="component" value="Unassembled WGS sequence"/>
</dbReference>
<comment type="caution">
    <text evidence="2">The sequence shown here is derived from an EMBL/GenBank/DDBJ whole genome shotgun (WGS) entry which is preliminary data.</text>
</comment>
<accession>A0AAN6XNI8</accession>
<feature type="compositionally biased region" description="Polar residues" evidence="1">
    <location>
        <begin position="15"/>
        <end position="28"/>
    </location>
</feature>
<protein>
    <submittedName>
        <fullName evidence="2">Uncharacterized protein</fullName>
    </submittedName>
</protein>
<dbReference type="AlphaFoldDB" id="A0AAN6XNI8"/>
<dbReference type="EMBL" id="MU863912">
    <property type="protein sequence ID" value="KAK4201012.1"/>
    <property type="molecule type" value="Genomic_DNA"/>
</dbReference>
<sequence>MASSSIPAPQDPDQKTLTTKGSNQSLAAASTVVPDNETTGKKQLETPARYLYHEKVAEPNPDYVAKPPSKFSQFMSKFQSPAVKATKAKRQAEIDEEKRTGIKVYTPAGAPMGSGAHVANSIGNFGGGGGVGI</sequence>